<protein>
    <submittedName>
        <fullName evidence="1">Uncharacterized protein</fullName>
    </submittedName>
</protein>
<accession>A0ABQ7QVG2</accession>
<sequence>MSRFSWHQMRKPRWSASACAFSTNTWRHCSSWYRMSGREVLLSSWGGEIWG</sequence>
<organism evidence="1 2">
    <name type="scientific">Plutella xylostella</name>
    <name type="common">Diamondback moth</name>
    <name type="synonym">Plutella maculipennis</name>
    <dbReference type="NCBI Taxonomy" id="51655"/>
    <lineage>
        <taxon>Eukaryota</taxon>
        <taxon>Metazoa</taxon>
        <taxon>Ecdysozoa</taxon>
        <taxon>Arthropoda</taxon>
        <taxon>Hexapoda</taxon>
        <taxon>Insecta</taxon>
        <taxon>Pterygota</taxon>
        <taxon>Neoptera</taxon>
        <taxon>Endopterygota</taxon>
        <taxon>Lepidoptera</taxon>
        <taxon>Glossata</taxon>
        <taxon>Ditrysia</taxon>
        <taxon>Yponomeutoidea</taxon>
        <taxon>Plutellidae</taxon>
        <taxon>Plutella</taxon>
    </lineage>
</organism>
<gene>
    <name evidence="1" type="ORF">JYU34_004870</name>
</gene>
<dbReference type="EMBL" id="JAHIBW010000007">
    <property type="protein sequence ID" value="KAG7309006.1"/>
    <property type="molecule type" value="Genomic_DNA"/>
</dbReference>
<name>A0ABQ7QVG2_PLUXY</name>
<comment type="caution">
    <text evidence="1">The sequence shown here is derived from an EMBL/GenBank/DDBJ whole genome shotgun (WGS) entry which is preliminary data.</text>
</comment>
<reference evidence="1 2" key="1">
    <citation type="submission" date="2021-06" db="EMBL/GenBank/DDBJ databases">
        <title>A haploid diamondback moth (Plutella xylostella L.) genome assembly resolves 31 chromosomes and identifies a diamide resistance mutation.</title>
        <authorList>
            <person name="Ward C.M."/>
            <person name="Perry K.D."/>
            <person name="Baker G."/>
            <person name="Powis K."/>
            <person name="Heckel D.G."/>
            <person name="Baxter S.W."/>
        </authorList>
    </citation>
    <scope>NUCLEOTIDE SEQUENCE [LARGE SCALE GENOMIC DNA]</scope>
    <source>
        <strain evidence="1 2">LV</strain>
        <tissue evidence="1">Single pupa</tissue>
    </source>
</reference>
<evidence type="ECO:0000313" key="1">
    <source>
        <dbReference type="EMBL" id="KAG7309006.1"/>
    </source>
</evidence>
<proteinExistence type="predicted"/>
<evidence type="ECO:0000313" key="2">
    <source>
        <dbReference type="Proteomes" id="UP000823941"/>
    </source>
</evidence>
<dbReference type="Proteomes" id="UP000823941">
    <property type="component" value="Chromosome 7"/>
</dbReference>
<keyword evidence="2" id="KW-1185">Reference proteome</keyword>